<dbReference type="CDD" id="cd05403">
    <property type="entry name" value="NT_KNTase_like"/>
    <property type="match status" value="1"/>
</dbReference>
<proteinExistence type="predicted"/>
<dbReference type="InterPro" id="IPR041633">
    <property type="entry name" value="Polbeta"/>
</dbReference>
<feature type="non-terminal residue" evidence="2">
    <location>
        <position position="106"/>
    </location>
</feature>
<feature type="domain" description="Polymerase beta nucleotidyltransferase" evidence="1">
    <location>
        <begin position="15"/>
        <end position="104"/>
    </location>
</feature>
<dbReference type="PANTHER" id="PTHR43449">
    <property type="entry name" value="NUCLEOTIDYLTRANSFERASE"/>
    <property type="match status" value="1"/>
</dbReference>
<dbReference type="EMBL" id="BARS01018530">
    <property type="protein sequence ID" value="GAF95526.1"/>
    <property type="molecule type" value="Genomic_DNA"/>
</dbReference>
<name>X0U878_9ZZZZ</name>
<evidence type="ECO:0000259" key="1">
    <source>
        <dbReference type="Pfam" id="PF18765"/>
    </source>
</evidence>
<dbReference type="Pfam" id="PF18765">
    <property type="entry name" value="Polbeta"/>
    <property type="match status" value="1"/>
</dbReference>
<dbReference type="InterPro" id="IPR043519">
    <property type="entry name" value="NT_sf"/>
</dbReference>
<evidence type="ECO:0000313" key="2">
    <source>
        <dbReference type="EMBL" id="GAF95526.1"/>
    </source>
</evidence>
<dbReference type="PANTHER" id="PTHR43449:SF1">
    <property type="entry name" value="POLYMERASE BETA NUCLEOTIDYLTRANSFERASE DOMAIN-CONTAINING PROTEIN"/>
    <property type="match status" value="1"/>
</dbReference>
<gene>
    <name evidence="2" type="ORF">S01H1_30149</name>
</gene>
<dbReference type="Gene3D" id="3.30.460.10">
    <property type="entry name" value="Beta Polymerase, domain 2"/>
    <property type="match status" value="1"/>
</dbReference>
<organism evidence="2">
    <name type="scientific">marine sediment metagenome</name>
    <dbReference type="NCBI Taxonomy" id="412755"/>
    <lineage>
        <taxon>unclassified sequences</taxon>
        <taxon>metagenomes</taxon>
        <taxon>ecological metagenomes</taxon>
    </lineage>
</organism>
<protein>
    <recommendedName>
        <fullName evidence="1">Polymerase beta nucleotidyltransferase domain-containing protein</fullName>
    </recommendedName>
</protein>
<accession>X0U878</accession>
<reference evidence="2" key="1">
    <citation type="journal article" date="2014" name="Front. Microbiol.">
        <title>High frequency of phylogenetically diverse reductive dehalogenase-homologous genes in deep subseafloor sedimentary metagenomes.</title>
        <authorList>
            <person name="Kawai M."/>
            <person name="Futagami T."/>
            <person name="Toyoda A."/>
            <person name="Takaki Y."/>
            <person name="Nishi S."/>
            <person name="Hori S."/>
            <person name="Arai W."/>
            <person name="Tsubouchi T."/>
            <person name="Morono Y."/>
            <person name="Uchiyama I."/>
            <person name="Ito T."/>
            <person name="Fujiyama A."/>
            <person name="Inagaki F."/>
            <person name="Takami H."/>
        </authorList>
    </citation>
    <scope>NUCLEOTIDE SEQUENCE</scope>
    <source>
        <strain evidence="2">Expedition CK06-06</strain>
    </source>
</reference>
<dbReference type="SUPFAM" id="SSF81301">
    <property type="entry name" value="Nucleotidyltransferase"/>
    <property type="match status" value="1"/>
</dbReference>
<dbReference type="AlphaFoldDB" id="X0U878"/>
<sequence>MKKSELKKAIVSSYKKINPLKIILFGSWCRDEEDKYSDVDIIVIYETKKRFLDRLEELYLMWDIPIAFDMLAYTPEEFEKMLREKNPFIEKINREGEVIYERTKTG</sequence>
<comment type="caution">
    <text evidence="2">The sequence shown here is derived from an EMBL/GenBank/DDBJ whole genome shotgun (WGS) entry which is preliminary data.</text>
</comment>